<evidence type="ECO:0000256" key="2">
    <source>
        <dbReference type="ARBA" id="ARBA00022527"/>
    </source>
</evidence>
<dbReference type="Pfam" id="PF07645">
    <property type="entry name" value="EGF_CA"/>
    <property type="match status" value="1"/>
</dbReference>
<keyword evidence="6" id="KW-0547">Nucleotide-binding</keyword>
<evidence type="ECO:0000313" key="14">
    <source>
        <dbReference type="EMBL" id="CAD6337802.1"/>
    </source>
</evidence>
<dbReference type="FunFam" id="2.10.25.10:FF:000628">
    <property type="entry name" value="Wall-associated receptor kinase 2"/>
    <property type="match status" value="1"/>
</dbReference>
<dbReference type="GO" id="GO:0005509">
    <property type="term" value="F:calcium ion binding"/>
    <property type="evidence" value="ECO:0007669"/>
    <property type="project" value="InterPro"/>
</dbReference>
<evidence type="ECO:0000256" key="11">
    <source>
        <dbReference type="SAM" id="Phobius"/>
    </source>
</evidence>
<dbReference type="GO" id="GO:0005524">
    <property type="term" value="F:ATP binding"/>
    <property type="evidence" value="ECO:0007669"/>
    <property type="project" value="UniProtKB-KW"/>
</dbReference>
<evidence type="ECO:0000256" key="6">
    <source>
        <dbReference type="ARBA" id="ARBA00022741"/>
    </source>
</evidence>
<dbReference type="PROSITE" id="PS01187">
    <property type="entry name" value="EGF_CA"/>
    <property type="match status" value="1"/>
</dbReference>
<dbReference type="PROSITE" id="PS00010">
    <property type="entry name" value="ASX_HYDROXYL"/>
    <property type="match status" value="1"/>
</dbReference>
<dbReference type="GO" id="GO:0004674">
    <property type="term" value="F:protein serine/threonine kinase activity"/>
    <property type="evidence" value="ECO:0007669"/>
    <property type="project" value="UniProtKB-KW"/>
</dbReference>
<dbReference type="GO" id="GO:0030247">
    <property type="term" value="F:polysaccharide binding"/>
    <property type="evidence" value="ECO:0007669"/>
    <property type="project" value="InterPro"/>
</dbReference>
<protein>
    <recommendedName>
        <fullName evidence="13">EGF-like domain-containing protein</fullName>
    </recommendedName>
</protein>
<keyword evidence="15" id="KW-1185">Reference proteome</keyword>
<evidence type="ECO:0000256" key="8">
    <source>
        <dbReference type="ARBA" id="ARBA00023157"/>
    </source>
</evidence>
<reference evidence="14" key="1">
    <citation type="submission" date="2020-10" db="EMBL/GenBank/DDBJ databases">
        <authorList>
            <person name="Han B."/>
            <person name="Lu T."/>
            <person name="Zhao Q."/>
            <person name="Huang X."/>
            <person name="Zhao Y."/>
        </authorList>
    </citation>
    <scope>NUCLEOTIDE SEQUENCE</scope>
</reference>
<dbReference type="Gene3D" id="2.10.25.10">
    <property type="entry name" value="Laminin"/>
    <property type="match status" value="2"/>
</dbReference>
<keyword evidence="9" id="KW-0325">Glycoprotein</keyword>
<comment type="subcellular location">
    <subcellularLocation>
        <location evidence="1">Membrane</location>
        <topology evidence="1">Single-pass type I membrane protein</topology>
    </subcellularLocation>
</comment>
<dbReference type="AlphaFoldDB" id="A0A811S8E8"/>
<dbReference type="PANTHER" id="PTHR27005:SF283">
    <property type="entry name" value="OS02G0633066 PROTEIN"/>
    <property type="match status" value="1"/>
</dbReference>
<keyword evidence="11" id="KW-0472">Membrane</keyword>
<dbReference type="SUPFAM" id="SSF57196">
    <property type="entry name" value="EGF/Laminin"/>
    <property type="match status" value="1"/>
</dbReference>
<dbReference type="PROSITE" id="PS50026">
    <property type="entry name" value="EGF_3"/>
    <property type="match status" value="1"/>
</dbReference>
<evidence type="ECO:0000259" key="13">
    <source>
        <dbReference type="PROSITE" id="PS50026"/>
    </source>
</evidence>
<dbReference type="InterPro" id="IPR000742">
    <property type="entry name" value="EGF"/>
</dbReference>
<dbReference type="InterPro" id="IPR000152">
    <property type="entry name" value="EGF-type_Asp/Asn_hydroxyl_site"/>
</dbReference>
<keyword evidence="5 12" id="KW-0732">Signal</keyword>
<dbReference type="SMART" id="SM00181">
    <property type="entry name" value="EGF"/>
    <property type="match status" value="2"/>
</dbReference>
<evidence type="ECO:0000256" key="7">
    <source>
        <dbReference type="ARBA" id="ARBA00022840"/>
    </source>
</evidence>
<dbReference type="CDD" id="cd00054">
    <property type="entry name" value="EGF_CA"/>
    <property type="match status" value="1"/>
</dbReference>
<dbReference type="Pfam" id="PF13947">
    <property type="entry name" value="GUB_WAK_bind"/>
    <property type="match status" value="1"/>
</dbReference>
<dbReference type="InterPro" id="IPR018097">
    <property type="entry name" value="EGF_Ca-bd_CS"/>
</dbReference>
<dbReference type="InterPro" id="IPR025287">
    <property type="entry name" value="WAK_GUB"/>
</dbReference>
<dbReference type="EMBL" id="CAJGYO010000018">
    <property type="protein sequence ID" value="CAD6337802.1"/>
    <property type="molecule type" value="Genomic_DNA"/>
</dbReference>
<keyword evidence="3 10" id="KW-0245">EGF-like domain</keyword>
<dbReference type="InterPro" id="IPR045274">
    <property type="entry name" value="WAK-like"/>
</dbReference>
<evidence type="ECO:0000256" key="3">
    <source>
        <dbReference type="ARBA" id="ARBA00022536"/>
    </source>
</evidence>
<keyword evidence="2" id="KW-0418">Kinase</keyword>
<feature type="signal peptide" evidence="12">
    <location>
        <begin position="1"/>
        <end position="30"/>
    </location>
</feature>
<keyword evidence="4" id="KW-0808">Transferase</keyword>
<keyword evidence="11" id="KW-0812">Transmembrane</keyword>
<dbReference type="SMART" id="SM00179">
    <property type="entry name" value="EGF_CA"/>
    <property type="match status" value="2"/>
</dbReference>
<feature type="transmembrane region" description="Helical" evidence="11">
    <location>
        <begin position="310"/>
        <end position="336"/>
    </location>
</feature>
<evidence type="ECO:0000256" key="12">
    <source>
        <dbReference type="SAM" id="SignalP"/>
    </source>
</evidence>
<proteinExistence type="predicted"/>
<evidence type="ECO:0000256" key="1">
    <source>
        <dbReference type="ARBA" id="ARBA00004479"/>
    </source>
</evidence>
<name>A0A811S8E8_9POAL</name>
<evidence type="ECO:0000313" key="15">
    <source>
        <dbReference type="Proteomes" id="UP000604825"/>
    </source>
</evidence>
<feature type="domain" description="EGF-like" evidence="13">
    <location>
        <begin position="258"/>
        <end position="296"/>
    </location>
</feature>
<dbReference type="GO" id="GO:0007166">
    <property type="term" value="P:cell surface receptor signaling pathway"/>
    <property type="evidence" value="ECO:0007669"/>
    <property type="project" value="InterPro"/>
</dbReference>
<keyword evidence="8" id="KW-1015">Disulfide bond</keyword>
<dbReference type="GO" id="GO:0005886">
    <property type="term" value="C:plasma membrane"/>
    <property type="evidence" value="ECO:0007669"/>
    <property type="project" value="TreeGrafter"/>
</dbReference>
<evidence type="ECO:0000256" key="5">
    <source>
        <dbReference type="ARBA" id="ARBA00022729"/>
    </source>
</evidence>
<dbReference type="OrthoDB" id="4062651at2759"/>
<keyword evidence="2" id="KW-0723">Serine/threonine-protein kinase</keyword>
<sequence length="557" mass="60631">MASKLCEGKRLLLLLMGAILILPHSTTVHGASAGNFSLALPNCPEKCGNMSIPYPFGIGKDSLGKDCFLKKDFEVICNTSQQAPTIYIYTGGGSVPYSKVLNFSLLDGEARIQNRIHWSCKYPNSSNITNDEFPALSLNLGNSLKVSYTKNKFTAIGCATLANIRGSTDEIIDFDFNNLRYTSVCSSFCDSEKQDGVPLVLDWSVGSETCEEAKKNSSSFACRTLNSVCINATNGSGYRCICSQGYQGNPYLDEGCQDINECDDPSIYPCINGNCINTIGSYNCSCPGGTESKDPKNIACTPVSDTNKSILVVIIGIGVGSAAGFMILVVIAFFITQRFKHRRAMKLKQKYFEQNRGQLLQQLVSQRTDIAERMIITVDELAKATNNFDPARELGGGGHGTSFTKAASPTKVMSTDFGVIVVELSTRKKPFSYFSSNGEGLVAHFSKLHGEGNLIEILDPQVIDEGGQEVQAVAALASSCIRLRSEERPTMRQVNRALEGLLSPENHAGANNMLAEEFDENGQMMIGYPSPDEGQSMGESTRWYSLEQESLMVVHSR</sequence>
<evidence type="ECO:0000256" key="9">
    <source>
        <dbReference type="ARBA" id="ARBA00023180"/>
    </source>
</evidence>
<comment type="caution">
    <text evidence="14">The sequence shown here is derived from an EMBL/GenBank/DDBJ whole genome shotgun (WGS) entry which is preliminary data.</text>
</comment>
<evidence type="ECO:0000256" key="10">
    <source>
        <dbReference type="PROSITE-ProRule" id="PRU00076"/>
    </source>
</evidence>
<accession>A0A811S8E8</accession>
<feature type="chain" id="PRO_5032844640" description="EGF-like domain-containing protein" evidence="12">
    <location>
        <begin position="31"/>
        <end position="557"/>
    </location>
</feature>
<dbReference type="InterPro" id="IPR001881">
    <property type="entry name" value="EGF-like_Ca-bd_dom"/>
</dbReference>
<organism evidence="14 15">
    <name type="scientific">Miscanthus lutarioriparius</name>
    <dbReference type="NCBI Taxonomy" id="422564"/>
    <lineage>
        <taxon>Eukaryota</taxon>
        <taxon>Viridiplantae</taxon>
        <taxon>Streptophyta</taxon>
        <taxon>Embryophyta</taxon>
        <taxon>Tracheophyta</taxon>
        <taxon>Spermatophyta</taxon>
        <taxon>Magnoliopsida</taxon>
        <taxon>Liliopsida</taxon>
        <taxon>Poales</taxon>
        <taxon>Poaceae</taxon>
        <taxon>PACMAD clade</taxon>
        <taxon>Panicoideae</taxon>
        <taxon>Andropogonodae</taxon>
        <taxon>Andropogoneae</taxon>
        <taxon>Saccharinae</taxon>
        <taxon>Miscanthus</taxon>
    </lineage>
</organism>
<keyword evidence="11" id="KW-1133">Transmembrane helix</keyword>
<keyword evidence="7" id="KW-0067">ATP-binding</keyword>
<comment type="caution">
    <text evidence="10">Lacks conserved residue(s) required for the propagation of feature annotation.</text>
</comment>
<dbReference type="InterPro" id="IPR049883">
    <property type="entry name" value="NOTCH1_EGF-like"/>
</dbReference>
<dbReference type="Gene3D" id="1.10.510.10">
    <property type="entry name" value="Transferase(Phosphotransferase) domain 1"/>
    <property type="match status" value="1"/>
</dbReference>
<dbReference type="Proteomes" id="UP000604825">
    <property type="component" value="Unassembled WGS sequence"/>
</dbReference>
<gene>
    <name evidence="14" type="ORF">NCGR_LOCUS61900</name>
</gene>
<evidence type="ECO:0000256" key="4">
    <source>
        <dbReference type="ARBA" id="ARBA00022679"/>
    </source>
</evidence>
<dbReference type="PANTHER" id="PTHR27005">
    <property type="entry name" value="WALL-ASSOCIATED RECEPTOR KINASE-LIKE 21"/>
    <property type="match status" value="1"/>
</dbReference>